<dbReference type="EMBL" id="LSRF01000058">
    <property type="protein sequence ID" value="KXP02980.1"/>
    <property type="molecule type" value="Genomic_DNA"/>
</dbReference>
<evidence type="ECO:0000313" key="2">
    <source>
        <dbReference type="EMBL" id="KXP02980.1"/>
    </source>
</evidence>
<organism evidence="2 3">
    <name type="scientific">Tsukamurella pseudospumae</name>
    <dbReference type="NCBI Taxonomy" id="239498"/>
    <lineage>
        <taxon>Bacteria</taxon>
        <taxon>Bacillati</taxon>
        <taxon>Actinomycetota</taxon>
        <taxon>Actinomycetes</taxon>
        <taxon>Mycobacteriales</taxon>
        <taxon>Tsukamurellaceae</taxon>
        <taxon>Tsukamurella</taxon>
    </lineage>
</organism>
<reference evidence="1 4" key="1">
    <citation type="submission" date="2016-02" db="EMBL/GenBank/DDBJ databases">
        <authorList>
            <person name="Teng J.L."/>
            <person name="Tang Y."/>
            <person name="Huang Y."/>
            <person name="Guo F."/>
            <person name="Wei W."/>
            <person name="Chen J.H."/>
            <person name="Wong S.Y."/>
            <person name="Lau S.K."/>
            <person name="Woo P.C."/>
        </authorList>
    </citation>
    <scope>NUCLEOTIDE SEQUENCE [LARGE SCALE GENOMIC DNA]</scope>
    <source>
        <strain evidence="1 4">JCM 13375</strain>
    </source>
</reference>
<evidence type="ECO:0000313" key="1">
    <source>
        <dbReference type="EMBL" id="KXO98336.1"/>
    </source>
</evidence>
<accession>A0A137ZXS6</accession>
<keyword evidence="4" id="KW-1185">Reference proteome</keyword>
<evidence type="ECO:0000313" key="4">
    <source>
        <dbReference type="Proteomes" id="UP000070409"/>
    </source>
</evidence>
<gene>
    <name evidence="2" type="ORF">AXK60_13940</name>
    <name evidence="1" type="ORF">AXK61_20155</name>
</gene>
<reference evidence="3" key="2">
    <citation type="submission" date="2016-02" db="EMBL/GenBank/DDBJ databases">
        <authorList>
            <person name="Wen L."/>
            <person name="He K."/>
            <person name="Yang H."/>
        </authorList>
    </citation>
    <scope>NUCLEOTIDE SEQUENCE [LARGE SCALE GENOMIC DNA]</scope>
    <source>
        <strain evidence="3">JCM 15929</strain>
    </source>
</reference>
<name>A0A137ZXS6_9ACTN</name>
<dbReference type="AlphaFoldDB" id="A0A137ZXS6"/>
<dbReference type="RefSeq" id="WP_068573487.1">
    <property type="nucleotide sequence ID" value="NZ_LSRE01000013.1"/>
</dbReference>
<dbReference type="STRING" id="239498.AXK60_13940"/>
<dbReference type="EMBL" id="LSRE01000013">
    <property type="protein sequence ID" value="KXO98336.1"/>
    <property type="molecule type" value="Genomic_DNA"/>
</dbReference>
<sequence length="159" mass="17740">MIVVLTVFKYVEGAPIPAQKESEALEAALQEEMIDTGDILWFHSRLKFFGTEVGGVRWDDAALYAVRDAEAMRRWMLWDKHRAVDAAMAENNALVSVLPLQFTDAEDTEAAMNEFLAVMREGAFDRAEHGLTLDFPAARFGPDYAMPELADLAAGTDRK</sequence>
<protein>
    <submittedName>
        <fullName evidence="2">Uncharacterized protein</fullName>
    </submittedName>
</protein>
<proteinExistence type="predicted"/>
<comment type="caution">
    <text evidence="2">The sequence shown here is derived from an EMBL/GenBank/DDBJ whole genome shotgun (WGS) entry which is preliminary data.</text>
</comment>
<reference evidence="2" key="3">
    <citation type="submission" date="2016-02" db="EMBL/GenBank/DDBJ databases">
        <authorList>
            <person name="Teng J.L."/>
            <person name="Yang Y."/>
            <person name="Huang Y."/>
            <person name="Guo F."/>
            <person name="Wei W."/>
            <person name="Chen J.H."/>
            <person name="Wong S.Y."/>
            <person name="Lau S.K."/>
            <person name="Woo P.C."/>
        </authorList>
    </citation>
    <scope>NUCLEOTIDE SEQUENCE</scope>
    <source>
        <strain evidence="2">JCM 15929</strain>
    </source>
</reference>
<dbReference type="Proteomes" id="UP000070409">
    <property type="component" value="Unassembled WGS sequence"/>
</dbReference>
<dbReference type="Proteomes" id="UP000070258">
    <property type="component" value="Unassembled WGS sequence"/>
</dbReference>
<evidence type="ECO:0000313" key="3">
    <source>
        <dbReference type="Proteomes" id="UP000070258"/>
    </source>
</evidence>